<dbReference type="OMA" id="ECSTREI"/>
<keyword evidence="7" id="KW-1185">Reference proteome</keyword>
<dbReference type="InterPro" id="IPR027643">
    <property type="entry name" value="Formin-like_plant"/>
</dbReference>
<dbReference type="SUPFAM" id="SSF101447">
    <property type="entry name" value="Formin homology 2 domain (FH2 domain)"/>
    <property type="match status" value="1"/>
</dbReference>
<feature type="region of interest" description="Disordered" evidence="3">
    <location>
        <begin position="394"/>
        <end position="518"/>
    </location>
</feature>
<dbReference type="InterPro" id="IPR015425">
    <property type="entry name" value="FH2_Formin"/>
</dbReference>
<feature type="compositionally biased region" description="Pro residues" evidence="3">
    <location>
        <begin position="329"/>
        <end position="340"/>
    </location>
</feature>
<keyword evidence="4" id="KW-1133">Transmembrane helix</keyword>
<feature type="transmembrane region" description="Helical" evidence="4">
    <location>
        <begin position="140"/>
        <end position="162"/>
    </location>
</feature>
<feature type="region of interest" description="Disordered" evidence="3">
    <location>
        <begin position="221"/>
        <end position="278"/>
    </location>
</feature>
<evidence type="ECO:0000313" key="7">
    <source>
        <dbReference type="Proteomes" id="UP000241394"/>
    </source>
</evidence>
<dbReference type="SMART" id="SM00498">
    <property type="entry name" value="FH2"/>
    <property type="match status" value="1"/>
</dbReference>
<dbReference type="InParanoid" id="A0A2R6QL48"/>
<feature type="domain" description="FH2" evidence="5">
    <location>
        <begin position="513"/>
        <end position="934"/>
    </location>
</feature>
<dbReference type="PANTHER" id="PTHR23213:SF177">
    <property type="entry name" value="FORMIN-LIKE PROTEIN 11"/>
    <property type="match status" value="1"/>
</dbReference>
<dbReference type="Gene3D" id="1.20.58.2220">
    <property type="entry name" value="Formin, FH2 domain"/>
    <property type="match status" value="1"/>
</dbReference>
<keyword evidence="4" id="KW-0812">Transmembrane</keyword>
<dbReference type="GO" id="GO:0051015">
    <property type="term" value="F:actin filament binding"/>
    <property type="evidence" value="ECO:0007669"/>
    <property type="project" value="InterPro"/>
</dbReference>
<feature type="compositionally biased region" description="Low complexity" evidence="3">
    <location>
        <begin position="447"/>
        <end position="458"/>
    </location>
</feature>
<accession>A0A2R6QL48</accession>
<feature type="compositionally biased region" description="Basic residues" evidence="3">
    <location>
        <begin position="112"/>
        <end position="125"/>
    </location>
</feature>
<name>A0A2R6QL48_ACTCC</name>
<dbReference type="EMBL" id="NKQK01000015">
    <property type="protein sequence ID" value="PSS10119.1"/>
    <property type="molecule type" value="Genomic_DNA"/>
</dbReference>
<evidence type="ECO:0000256" key="2">
    <source>
        <dbReference type="RuleBase" id="RU361260"/>
    </source>
</evidence>
<feature type="compositionally biased region" description="Basic and acidic residues" evidence="3">
    <location>
        <begin position="225"/>
        <end position="234"/>
    </location>
</feature>
<dbReference type="STRING" id="1590841.A0A2R6QL48"/>
<evidence type="ECO:0000256" key="4">
    <source>
        <dbReference type="SAM" id="Phobius"/>
    </source>
</evidence>
<dbReference type="Gramene" id="PSS10119">
    <property type="protein sequence ID" value="PSS10119"/>
    <property type="gene ID" value="CEY00_Acc17282"/>
</dbReference>
<reference evidence="7" key="2">
    <citation type="journal article" date="2018" name="BMC Genomics">
        <title>A manually annotated Actinidia chinensis var. chinensis (kiwifruit) genome highlights the challenges associated with draft genomes and gene prediction in plants.</title>
        <authorList>
            <person name="Pilkington S.M."/>
            <person name="Crowhurst R."/>
            <person name="Hilario E."/>
            <person name="Nardozza S."/>
            <person name="Fraser L."/>
            <person name="Peng Y."/>
            <person name="Gunaseelan K."/>
            <person name="Simpson R."/>
            <person name="Tahir J."/>
            <person name="Deroles S.C."/>
            <person name="Templeton K."/>
            <person name="Luo Z."/>
            <person name="Davy M."/>
            <person name="Cheng C."/>
            <person name="McNeilage M."/>
            <person name="Scaglione D."/>
            <person name="Liu Y."/>
            <person name="Zhang Q."/>
            <person name="Datson P."/>
            <person name="De Silva N."/>
            <person name="Gardiner S.E."/>
            <person name="Bassett H."/>
            <person name="Chagne D."/>
            <person name="McCallum J."/>
            <person name="Dzierzon H."/>
            <person name="Deng C."/>
            <person name="Wang Y.Y."/>
            <person name="Barron L."/>
            <person name="Manako K."/>
            <person name="Bowen J."/>
            <person name="Foster T.M."/>
            <person name="Erridge Z.A."/>
            <person name="Tiffin H."/>
            <person name="Waite C.N."/>
            <person name="Davies K.M."/>
            <person name="Grierson E.P."/>
            <person name="Laing W.A."/>
            <person name="Kirk R."/>
            <person name="Chen X."/>
            <person name="Wood M."/>
            <person name="Montefiori M."/>
            <person name="Brummell D.A."/>
            <person name="Schwinn K.E."/>
            <person name="Catanach A."/>
            <person name="Fullerton C."/>
            <person name="Li D."/>
            <person name="Meiyalaghan S."/>
            <person name="Nieuwenhuizen N."/>
            <person name="Read N."/>
            <person name="Prakash R."/>
            <person name="Hunter D."/>
            <person name="Zhang H."/>
            <person name="McKenzie M."/>
            <person name="Knabel M."/>
            <person name="Harris A."/>
            <person name="Allan A.C."/>
            <person name="Gleave A."/>
            <person name="Chen A."/>
            <person name="Janssen B.J."/>
            <person name="Plunkett B."/>
            <person name="Ampomah-Dwamena C."/>
            <person name="Voogd C."/>
            <person name="Leif D."/>
            <person name="Lafferty D."/>
            <person name="Souleyre E.J.F."/>
            <person name="Varkonyi-Gasic E."/>
            <person name="Gambi F."/>
            <person name="Hanley J."/>
            <person name="Yao J.L."/>
            <person name="Cheung J."/>
            <person name="David K.M."/>
            <person name="Warren B."/>
            <person name="Marsh K."/>
            <person name="Snowden K.C."/>
            <person name="Lin-Wang K."/>
            <person name="Brian L."/>
            <person name="Martinez-Sanchez M."/>
            <person name="Wang M."/>
            <person name="Ileperuma N."/>
            <person name="Macnee N."/>
            <person name="Campin R."/>
            <person name="McAtee P."/>
            <person name="Drummond R.S.M."/>
            <person name="Espley R.V."/>
            <person name="Ireland H.S."/>
            <person name="Wu R."/>
            <person name="Atkinson R.G."/>
            <person name="Karunairetnam S."/>
            <person name="Bulley S."/>
            <person name="Chunkath S."/>
            <person name="Hanley Z."/>
            <person name="Storey R."/>
            <person name="Thrimawithana A.H."/>
            <person name="Thomson S."/>
            <person name="David C."/>
            <person name="Testolin R."/>
            <person name="Huang H."/>
            <person name="Hellens R.P."/>
            <person name="Schaffer R.J."/>
        </authorList>
    </citation>
    <scope>NUCLEOTIDE SEQUENCE [LARGE SCALE GENOMIC DNA]</scope>
    <source>
        <strain evidence="7">cv. Red5</strain>
    </source>
</reference>
<keyword evidence="4" id="KW-0472">Membrane</keyword>
<proteinExistence type="inferred from homology"/>
<dbReference type="Proteomes" id="UP000241394">
    <property type="component" value="Chromosome LG15"/>
</dbReference>
<dbReference type="OrthoDB" id="1668162at2759"/>
<dbReference type="PROSITE" id="PS51444">
    <property type="entry name" value="FH2"/>
    <property type="match status" value="1"/>
</dbReference>
<dbReference type="AlphaFoldDB" id="A0A2R6QL48"/>
<dbReference type="FunCoup" id="A0A2R6QL48">
    <property type="interactions" value="264"/>
</dbReference>
<evidence type="ECO:0000256" key="3">
    <source>
        <dbReference type="SAM" id="MobiDB-lite"/>
    </source>
</evidence>
<dbReference type="GO" id="GO:0045010">
    <property type="term" value="P:actin nucleation"/>
    <property type="evidence" value="ECO:0007669"/>
    <property type="project" value="InterPro"/>
</dbReference>
<comment type="similarity">
    <text evidence="1">Belongs to the formin-like family. Class-I subfamily.</text>
</comment>
<feature type="compositionally biased region" description="Pro residues" evidence="3">
    <location>
        <begin position="467"/>
        <end position="487"/>
    </location>
</feature>
<sequence>MGFVLYTIFIITFLLISLQNNTHIVGVSFHEAAELFNGDGRERGIEKVSGEDEREGEKALILEKFRALLGLKNFKIKNPQIGVFDYGSPSPSPTIEAPAPVPVHPISVHPHLPFRRHRPIPRPRKAHNEDRDGGRRAKRIIIAVSVSAGATFALCGIGFFFFCIKFRRQKNRSKRPVVSKYLSSQNSVKKVSSDPGLDLFYLDSLGAALEGSETVNKLLNQNTSRSEREQEAVRSESSAAGEIVSVHDESGESVKYDSDRRNKTDCGESSSSDDESFHSLCDSHLSNTRLSNTSAASLSDKSEFLSPKGSNKSPPFVKSPMDLPYKGLSPPPPPPRPPPFLCSSRLRISPSHSCSSSTRITSRALGSSTLPILSSPRNSRCSLASKALGSSALPILSSPRNSDCSSTSKVIGSSTLPILSSPRNSNCSSTRVTSKDLGSSTLPILSPPRNSDSSSGSNQTPQRDLTPSPPNPPPRPLAGIPPPPCLPPFSNANTYSLKTPPPPPSQFMQLTPMGKNGAPLPKLKPLHWDKVRAAPNRSTVWDKMRSSSFEFDEEMIESLFGYNLQNPMKIDEAKSKSPSPSKHVLDPKRLQNITILSKALNVTADQVCDALLQGEGLCLQHLEALVKMVPTKEEEAKLSSYKGDVNELGSAERFVKAMLKIPFAFLRIEAMLYRETFEDEVVHLRKSFSMLEEACKELRSSRLFLKLLEAVLKTGNRMNVGTIRGGAKAFKLDTLLKLADVKGTDGKTTLLHFVVQEIVRSEGIRVSESIMGKINQRSNIRNAEEREEDYRRMGLDLVSGLSIELCNAKKTATIDLDVLASSVSNLSDGMSKLKHLVGKDLCVDEKSGKFAQLTRKFLGHAEKSIKELREDEGRVLRHVREITEYFHGDVSKDEANPLRIFVIVRDFLGMLDHVCKELRSSKVPSSPNPLAPFT</sequence>
<evidence type="ECO:0000256" key="1">
    <source>
        <dbReference type="ARBA" id="ARBA00025793"/>
    </source>
</evidence>
<feature type="compositionally biased region" description="Basic and acidic residues" evidence="3">
    <location>
        <begin position="245"/>
        <end position="266"/>
    </location>
</feature>
<evidence type="ECO:0000259" key="5">
    <source>
        <dbReference type="PROSITE" id="PS51444"/>
    </source>
</evidence>
<feature type="region of interest" description="Disordered" evidence="3">
    <location>
        <begin position="293"/>
        <end position="340"/>
    </location>
</feature>
<dbReference type="InterPro" id="IPR042201">
    <property type="entry name" value="FH2_Formin_sf"/>
</dbReference>
<feature type="compositionally biased region" description="Polar residues" evidence="3">
    <location>
        <begin position="398"/>
        <end position="443"/>
    </location>
</feature>
<protein>
    <recommendedName>
        <fullName evidence="2">Formin-like protein</fullName>
    </recommendedName>
</protein>
<gene>
    <name evidence="6" type="ORF">CEY00_Acc17282</name>
</gene>
<reference evidence="6 7" key="1">
    <citation type="submission" date="2017-07" db="EMBL/GenBank/DDBJ databases">
        <title>An improved, manually edited Actinidia chinensis var. chinensis (kiwifruit) genome highlights the challenges associated with draft genomes and gene prediction in plants.</title>
        <authorList>
            <person name="Pilkington S."/>
            <person name="Crowhurst R."/>
            <person name="Hilario E."/>
            <person name="Nardozza S."/>
            <person name="Fraser L."/>
            <person name="Peng Y."/>
            <person name="Gunaseelan K."/>
            <person name="Simpson R."/>
            <person name="Tahir J."/>
            <person name="Deroles S."/>
            <person name="Templeton K."/>
            <person name="Luo Z."/>
            <person name="Davy M."/>
            <person name="Cheng C."/>
            <person name="Mcneilage M."/>
            <person name="Scaglione D."/>
            <person name="Liu Y."/>
            <person name="Zhang Q."/>
            <person name="Datson P."/>
            <person name="De Silva N."/>
            <person name="Gardiner S."/>
            <person name="Bassett H."/>
            <person name="Chagne D."/>
            <person name="Mccallum J."/>
            <person name="Dzierzon H."/>
            <person name="Deng C."/>
            <person name="Wang Y.-Y."/>
            <person name="Barron N."/>
            <person name="Manako K."/>
            <person name="Bowen J."/>
            <person name="Foster T."/>
            <person name="Erridge Z."/>
            <person name="Tiffin H."/>
            <person name="Waite C."/>
            <person name="Davies K."/>
            <person name="Grierson E."/>
            <person name="Laing W."/>
            <person name="Kirk R."/>
            <person name="Chen X."/>
            <person name="Wood M."/>
            <person name="Montefiori M."/>
            <person name="Brummell D."/>
            <person name="Schwinn K."/>
            <person name="Catanach A."/>
            <person name="Fullerton C."/>
            <person name="Li D."/>
            <person name="Meiyalaghan S."/>
            <person name="Nieuwenhuizen N."/>
            <person name="Read N."/>
            <person name="Prakash R."/>
            <person name="Hunter D."/>
            <person name="Zhang H."/>
            <person name="Mckenzie M."/>
            <person name="Knabel M."/>
            <person name="Harris A."/>
            <person name="Allan A."/>
            <person name="Chen A."/>
            <person name="Janssen B."/>
            <person name="Plunkett B."/>
            <person name="Dwamena C."/>
            <person name="Voogd C."/>
            <person name="Leif D."/>
            <person name="Lafferty D."/>
            <person name="Souleyre E."/>
            <person name="Varkonyi-Gasic E."/>
            <person name="Gambi F."/>
            <person name="Hanley J."/>
            <person name="Yao J.-L."/>
            <person name="Cheung J."/>
            <person name="David K."/>
            <person name="Warren B."/>
            <person name="Marsh K."/>
            <person name="Snowden K."/>
            <person name="Lin-Wang K."/>
            <person name="Brian L."/>
            <person name="Martinez-Sanchez M."/>
            <person name="Wang M."/>
            <person name="Ileperuma N."/>
            <person name="Macnee N."/>
            <person name="Campin R."/>
            <person name="Mcatee P."/>
            <person name="Drummond R."/>
            <person name="Espley R."/>
            <person name="Ireland H."/>
            <person name="Wu R."/>
            <person name="Atkinson R."/>
            <person name="Karunairetnam S."/>
            <person name="Bulley S."/>
            <person name="Chunkath S."/>
            <person name="Hanley Z."/>
            <person name="Storey R."/>
            <person name="Thrimawithana A."/>
            <person name="Thomson S."/>
            <person name="David C."/>
            <person name="Testolin R."/>
        </authorList>
    </citation>
    <scope>NUCLEOTIDE SEQUENCE [LARGE SCALE GENOMIC DNA]</scope>
    <source>
        <strain evidence="7">cv. Red5</strain>
        <tissue evidence="6">Young leaf</tissue>
    </source>
</reference>
<dbReference type="Pfam" id="PF02181">
    <property type="entry name" value="FH2"/>
    <property type="match status" value="1"/>
</dbReference>
<comment type="caution">
    <text evidence="6">The sequence shown here is derived from an EMBL/GenBank/DDBJ whole genome shotgun (WGS) entry which is preliminary data.</text>
</comment>
<organism evidence="6 7">
    <name type="scientific">Actinidia chinensis var. chinensis</name>
    <name type="common">Chinese soft-hair kiwi</name>
    <dbReference type="NCBI Taxonomy" id="1590841"/>
    <lineage>
        <taxon>Eukaryota</taxon>
        <taxon>Viridiplantae</taxon>
        <taxon>Streptophyta</taxon>
        <taxon>Embryophyta</taxon>
        <taxon>Tracheophyta</taxon>
        <taxon>Spermatophyta</taxon>
        <taxon>Magnoliopsida</taxon>
        <taxon>eudicotyledons</taxon>
        <taxon>Gunneridae</taxon>
        <taxon>Pentapetalae</taxon>
        <taxon>asterids</taxon>
        <taxon>Ericales</taxon>
        <taxon>Actinidiaceae</taxon>
        <taxon>Actinidia</taxon>
    </lineage>
</organism>
<feature type="region of interest" description="Disordered" evidence="3">
    <location>
        <begin position="112"/>
        <end position="133"/>
    </location>
</feature>
<evidence type="ECO:0000313" key="6">
    <source>
        <dbReference type="EMBL" id="PSS10119.1"/>
    </source>
</evidence>
<dbReference type="PANTHER" id="PTHR23213">
    <property type="entry name" value="FORMIN-RELATED"/>
    <property type="match status" value="1"/>
</dbReference>